<protein>
    <recommendedName>
        <fullName evidence="10">Odorant receptor</fullName>
    </recommendedName>
</protein>
<dbReference type="AlphaFoldDB" id="A0ABD0TAT7"/>
<dbReference type="InterPro" id="IPR004117">
    <property type="entry name" value="7tm6_olfct_rcpt"/>
</dbReference>
<keyword evidence="3 10" id="KW-0716">Sensory transduction</keyword>
<organism evidence="11 12">
    <name type="scientific">Loxostege sticticalis</name>
    <name type="common">Beet webworm moth</name>
    <dbReference type="NCBI Taxonomy" id="481309"/>
    <lineage>
        <taxon>Eukaryota</taxon>
        <taxon>Metazoa</taxon>
        <taxon>Ecdysozoa</taxon>
        <taxon>Arthropoda</taxon>
        <taxon>Hexapoda</taxon>
        <taxon>Insecta</taxon>
        <taxon>Pterygota</taxon>
        <taxon>Neoptera</taxon>
        <taxon>Endopterygota</taxon>
        <taxon>Lepidoptera</taxon>
        <taxon>Glossata</taxon>
        <taxon>Ditrysia</taxon>
        <taxon>Pyraloidea</taxon>
        <taxon>Crambidae</taxon>
        <taxon>Pyraustinae</taxon>
        <taxon>Loxostege</taxon>
    </lineage>
</organism>
<comment type="caution">
    <text evidence="11">The sequence shown here is derived from an EMBL/GenBank/DDBJ whole genome shotgun (WGS) entry which is preliminary data.</text>
</comment>
<keyword evidence="7 10" id="KW-0472">Membrane</keyword>
<keyword evidence="5 10" id="KW-0552">Olfaction</keyword>
<evidence type="ECO:0000256" key="5">
    <source>
        <dbReference type="ARBA" id="ARBA00022725"/>
    </source>
</evidence>
<gene>
    <name evidence="11" type="ORF">ABMA28_017103</name>
</gene>
<accession>A0ABD0TAT7</accession>
<evidence type="ECO:0000256" key="2">
    <source>
        <dbReference type="ARBA" id="ARBA00022475"/>
    </source>
</evidence>
<comment type="subcellular location">
    <subcellularLocation>
        <location evidence="1 10">Cell membrane</location>
        <topology evidence="1 10">Multi-pass membrane protein</topology>
    </subcellularLocation>
</comment>
<evidence type="ECO:0000313" key="11">
    <source>
        <dbReference type="EMBL" id="KAL0839130.1"/>
    </source>
</evidence>
<dbReference type="GO" id="GO:0007608">
    <property type="term" value="P:sensory perception of smell"/>
    <property type="evidence" value="ECO:0007669"/>
    <property type="project" value="UniProtKB-KW"/>
</dbReference>
<dbReference type="PANTHER" id="PTHR21137">
    <property type="entry name" value="ODORANT RECEPTOR"/>
    <property type="match status" value="1"/>
</dbReference>
<feature type="transmembrane region" description="Helical" evidence="10">
    <location>
        <begin position="177"/>
        <end position="199"/>
    </location>
</feature>
<keyword evidence="4 10" id="KW-0812">Transmembrane</keyword>
<feature type="transmembrane region" description="Helical" evidence="10">
    <location>
        <begin position="60"/>
        <end position="87"/>
    </location>
</feature>
<reference evidence="11 12" key="1">
    <citation type="submission" date="2024-06" db="EMBL/GenBank/DDBJ databases">
        <title>A chromosome-level genome assembly of beet webworm, Loxostege sticticalis.</title>
        <authorList>
            <person name="Zhang Y."/>
        </authorList>
    </citation>
    <scope>NUCLEOTIDE SEQUENCE [LARGE SCALE GENOMIC DNA]</scope>
    <source>
        <strain evidence="11">AQ028</strain>
        <tissue evidence="11">Male pupae</tissue>
    </source>
</reference>
<keyword evidence="2" id="KW-1003">Cell membrane</keyword>
<feature type="transmembrane region" description="Helical" evidence="10">
    <location>
        <begin position="264"/>
        <end position="284"/>
    </location>
</feature>
<dbReference type="GO" id="GO:0005886">
    <property type="term" value="C:plasma membrane"/>
    <property type="evidence" value="ECO:0007669"/>
    <property type="project" value="UniProtKB-SubCell"/>
</dbReference>
<evidence type="ECO:0000256" key="3">
    <source>
        <dbReference type="ARBA" id="ARBA00022606"/>
    </source>
</evidence>
<evidence type="ECO:0000256" key="9">
    <source>
        <dbReference type="ARBA" id="ARBA00023224"/>
    </source>
</evidence>
<evidence type="ECO:0000256" key="8">
    <source>
        <dbReference type="ARBA" id="ARBA00023170"/>
    </source>
</evidence>
<keyword evidence="8 10" id="KW-0675">Receptor</keyword>
<dbReference type="Proteomes" id="UP001549921">
    <property type="component" value="Unassembled WGS sequence"/>
</dbReference>
<sequence length="388" mass="43674">MKLLVKNTFTALRISLTCLTITGFYTRRREVNFILSYCFPFLTFMFMTGISIMAQFVDLIIIWGDVALMTGTSFLLLTNVVLGLKVFNVVWKREKIRAVIEESDGQLQAVDTNWGKDILKSCERQSTIFFYVYMFFPYLTIMGWATGHEKGELPTRAWYPYDTTTSPGYEITSLHQVVAVCIGAAVNVSVDTVVTALLAQCCCRLKLLSACLKMLGDGMLTNNQGMFKQDQEVAIKANIRSCIQQHQAVLEAADLLQEHFSSPILAQFTVSMVIICVTAYQLAFESSNTIALLAMACYFTCMTLQVFLYCYQGHELSVESGNVGAAVYESPWYKMSLPLRRDLLMLMMRSQRLAKLTAGGFTTLSLNTFMAIIKTSYTLFTVLQQTED</sequence>
<dbReference type="Pfam" id="PF02949">
    <property type="entry name" value="7tm_6"/>
    <property type="match status" value="1"/>
</dbReference>
<keyword evidence="9 10" id="KW-0807">Transducer</keyword>
<comment type="similarity">
    <text evidence="10">Belongs to the insect chemoreceptor superfamily. Heteromeric odorant receptor channel (TC 1.A.69) family.</text>
</comment>
<dbReference type="EMBL" id="JBEDNZ010000009">
    <property type="protein sequence ID" value="KAL0839130.1"/>
    <property type="molecule type" value="Genomic_DNA"/>
</dbReference>
<name>A0ABD0TAT7_LOXSC</name>
<evidence type="ECO:0000256" key="1">
    <source>
        <dbReference type="ARBA" id="ARBA00004651"/>
    </source>
</evidence>
<feature type="transmembrane region" description="Helical" evidence="10">
    <location>
        <begin position="353"/>
        <end position="373"/>
    </location>
</feature>
<evidence type="ECO:0000256" key="6">
    <source>
        <dbReference type="ARBA" id="ARBA00022989"/>
    </source>
</evidence>
<dbReference type="PANTHER" id="PTHR21137:SF35">
    <property type="entry name" value="ODORANT RECEPTOR 19A-RELATED"/>
    <property type="match status" value="1"/>
</dbReference>
<dbReference type="GO" id="GO:0007165">
    <property type="term" value="P:signal transduction"/>
    <property type="evidence" value="ECO:0007669"/>
    <property type="project" value="UniProtKB-KW"/>
</dbReference>
<feature type="transmembrane region" description="Helical" evidence="10">
    <location>
        <begin position="34"/>
        <end position="54"/>
    </location>
</feature>
<evidence type="ECO:0000313" key="12">
    <source>
        <dbReference type="Proteomes" id="UP001549921"/>
    </source>
</evidence>
<keyword evidence="6 10" id="KW-1133">Transmembrane helix</keyword>
<feature type="transmembrane region" description="Helical" evidence="10">
    <location>
        <begin position="128"/>
        <end position="146"/>
    </location>
</feature>
<feature type="transmembrane region" description="Helical" evidence="10">
    <location>
        <begin position="290"/>
        <end position="311"/>
    </location>
</feature>
<evidence type="ECO:0000256" key="10">
    <source>
        <dbReference type="RuleBase" id="RU351113"/>
    </source>
</evidence>
<proteinExistence type="inferred from homology"/>
<evidence type="ECO:0000256" key="7">
    <source>
        <dbReference type="ARBA" id="ARBA00023136"/>
    </source>
</evidence>
<evidence type="ECO:0000256" key="4">
    <source>
        <dbReference type="ARBA" id="ARBA00022692"/>
    </source>
</evidence>